<feature type="repeat" description="WD" evidence="8">
    <location>
        <begin position="221"/>
        <end position="263"/>
    </location>
</feature>
<feature type="repeat" description="WD" evidence="8">
    <location>
        <begin position="265"/>
        <end position="307"/>
    </location>
</feature>
<comment type="subcellular location">
    <subcellularLocation>
        <location evidence="1">Nucleus</location>
    </subcellularLocation>
</comment>
<dbReference type="PROSITE" id="PS50082">
    <property type="entry name" value="WD_REPEATS_2"/>
    <property type="match status" value="3"/>
</dbReference>
<dbReference type="InterPro" id="IPR022052">
    <property type="entry name" value="Histone-bd_RBBP4-like_N"/>
</dbReference>
<dbReference type="PROSITE" id="PS00678">
    <property type="entry name" value="WD_REPEATS_1"/>
    <property type="match status" value="2"/>
</dbReference>
<feature type="domain" description="Histone-binding protein RBBP4-like N-terminal" evidence="9">
    <location>
        <begin position="10"/>
        <end position="73"/>
    </location>
</feature>
<dbReference type="InterPro" id="IPR050459">
    <property type="entry name" value="WD_repeat_RBAP46/RBAP48/MSI1"/>
</dbReference>
<dbReference type="GO" id="GO:1990904">
    <property type="term" value="C:ribonucleoprotein complex"/>
    <property type="evidence" value="ECO:0007669"/>
    <property type="project" value="UniProtKB-KW"/>
</dbReference>
<name>A0A7S1KZ54_NEODS</name>
<keyword evidence="7" id="KW-0687">Ribonucleoprotein</keyword>
<dbReference type="PROSITE" id="PS50294">
    <property type="entry name" value="WD_REPEATS_REGION"/>
    <property type="match status" value="2"/>
</dbReference>
<dbReference type="SUPFAM" id="SSF50978">
    <property type="entry name" value="WD40 repeat-like"/>
    <property type="match status" value="1"/>
</dbReference>
<dbReference type="GO" id="GO:0006325">
    <property type="term" value="P:chromatin organization"/>
    <property type="evidence" value="ECO:0007669"/>
    <property type="project" value="UniProtKB-KW"/>
</dbReference>
<dbReference type="Pfam" id="PF12265">
    <property type="entry name" value="CAF1C_H4-bd"/>
    <property type="match status" value="1"/>
</dbReference>
<evidence type="ECO:0000313" key="10">
    <source>
        <dbReference type="EMBL" id="CAD9090150.1"/>
    </source>
</evidence>
<dbReference type="PANTHER" id="PTHR22850">
    <property type="entry name" value="WD40 REPEAT FAMILY"/>
    <property type="match status" value="1"/>
</dbReference>
<keyword evidence="6" id="KW-0539">Nucleus</keyword>
<evidence type="ECO:0000256" key="5">
    <source>
        <dbReference type="ARBA" id="ARBA00022980"/>
    </source>
</evidence>
<dbReference type="EMBL" id="HBGF01001966">
    <property type="protein sequence ID" value="CAD9090150.1"/>
    <property type="molecule type" value="Transcribed_RNA"/>
</dbReference>
<dbReference type="SMART" id="SM00320">
    <property type="entry name" value="WD40"/>
    <property type="match status" value="6"/>
</dbReference>
<dbReference type="GO" id="GO:0005840">
    <property type="term" value="C:ribosome"/>
    <property type="evidence" value="ECO:0007669"/>
    <property type="project" value="UniProtKB-KW"/>
</dbReference>
<evidence type="ECO:0000256" key="4">
    <source>
        <dbReference type="ARBA" id="ARBA00022853"/>
    </source>
</evidence>
<dbReference type="Gene3D" id="2.130.10.10">
    <property type="entry name" value="YVTN repeat-like/Quinoprotein amine dehydrogenase"/>
    <property type="match status" value="1"/>
</dbReference>
<proteinExistence type="predicted"/>
<dbReference type="GO" id="GO:0005634">
    <property type="term" value="C:nucleus"/>
    <property type="evidence" value="ECO:0007669"/>
    <property type="project" value="UniProtKB-SubCell"/>
</dbReference>
<evidence type="ECO:0000256" key="7">
    <source>
        <dbReference type="ARBA" id="ARBA00023274"/>
    </source>
</evidence>
<evidence type="ECO:0000259" key="9">
    <source>
        <dbReference type="Pfam" id="PF12265"/>
    </source>
</evidence>
<sequence>MTNVNQVIDETYQLWLYHAPFLYDFCTTHVLEWPTHTVAWLADSRRAIPLRDYSVAQVATGTVCNETNYVTVHHCFLHSAIDDEEVYTEEEVAAFRGYQGQFGDVAALMQRHCRFVHEGPVTKIAPLPQQAHVLAVRGRTSTISIVDIARRRAEPDDTTPRPDMRLKGHKREGYGMEWNPIEMGQLATASNDMSVNVYSLEADIDLCGTRPTTDLGPVSKLAGHSDLVEDVTWHPQHGSMLASCGFDKTVKIWDLRAGTDAKQSETVHRDFVHSVAFHPTAVFVLATASSDKAVRVWDIRNFSKPAAEFVGHTDAVHGAKWAPFSDSVIMSYGADRVVNCWDIAKIGQYVEGDDEHAPPELVFKHTGHTAHVREASWAPFPEDEWTVASVDDNNNLMLWSPHDEVYNDEQDLDNYNTDVV</sequence>
<dbReference type="InterPro" id="IPR020472">
    <property type="entry name" value="WD40_PAC1"/>
</dbReference>
<evidence type="ECO:0000256" key="2">
    <source>
        <dbReference type="ARBA" id="ARBA00022574"/>
    </source>
</evidence>
<evidence type="ECO:0000256" key="8">
    <source>
        <dbReference type="PROSITE-ProRule" id="PRU00221"/>
    </source>
</evidence>
<keyword evidence="2 8" id="KW-0853">WD repeat</keyword>
<dbReference type="AlphaFoldDB" id="A0A7S1KZ54"/>
<dbReference type="InterPro" id="IPR015943">
    <property type="entry name" value="WD40/YVTN_repeat-like_dom_sf"/>
</dbReference>
<keyword evidence="4" id="KW-0156">Chromatin regulator</keyword>
<organism evidence="10">
    <name type="scientific">Neobodo designis</name>
    <name type="common">Flagellated protozoan</name>
    <name type="synonym">Bodo designis</name>
    <dbReference type="NCBI Taxonomy" id="312471"/>
    <lineage>
        <taxon>Eukaryota</taxon>
        <taxon>Discoba</taxon>
        <taxon>Euglenozoa</taxon>
        <taxon>Kinetoplastea</taxon>
        <taxon>Metakinetoplastina</taxon>
        <taxon>Neobodonida</taxon>
        <taxon>Neobodo</taxon>
    </lineage>
</organism>
<evidence type="ECO:0000256" key="3">
    <source>
        <dbReference type="ARBA" id="ARBA00022737"/>
    </source>
</evidence>
<dbReference type="InterPro" id="IPR036322">
    <property type="entry name" value="WD40_repeat_dom_sf"/>
</dbReference>
<evidence type="ECO:0000256" key="6">
    <source>
        <dbReference type="ARBA" id="ARBA00023242"/>
    </source>
</evidence>
<dbReference type="Pfam" id="PF00400">
    <property type="entry name" value="WD40"/>
    <property type="match status" value="3"/>
</dbReference>
<evidence type="ECO:0000256" key="1">
    <source>
        <dbReference type="ARBA" id="ARBA00004123"/>
    </source>
</evidence>
<dbReference type="InterPro" id="IPR019775">
    <property type="entry name" value="WD40_repeat_CS"/>
</dbReference>
<dbReference type="InterPro" id="IPR001680">
    <property type="entry name" value="WD40_rpt"/>
</dbReference>
<keyword evidence="3" id="KW-0677">Repeat</keyword>
<keyword evidence="5" id="KW-0689">Ribosomal protein</keyword>
<feature type="repeat" description="WD" evidence="8">
    <location>
        <begin position="309"/>
        <end position="343"/>
    </location>
</feature>
<dbReference type="PRINTS" id="PR00320">
    <property type="entry name" value="GPROTEINBRPT"/>
</dbReference>
<accession>A0A7S1KZ54</accession>
<protein>
    <recommendedName>
        <fullName evidence="9">Histone-binding protein RBBP4-like N-terminal domain-containing protein</fullName>
    </recommendedName>
</protein>
<gene>
    <name evidence="10" type="ORF">NDES1114_LOCUS1348</name>
</gene>
<reference evidence="10" key="1">
    <citation type="submission" date="2021-01" db="EMBL/GenBank/DDBJ databases">
        <authorList>
            <person name="Corre E."/>
            <person name="Pelletier E."/>
            <person name="Niang G."/>
            <person name="Scheremetjew M."/>
            <person name="Finn R."/>
            <person name="Kale V."/>
            <person name="Holt S."/>
            <person name="Cochrane G."/>
            <person name="Meng A."/>
            <person name="Brown T."/>
            <person name="Cohen L."/>
        </authorList>
    </citation>
    <scope>NUCLEOTIDE SEQUENCE</scope>
    <source>
        <strain evidence="10">CCAP 1951/1</strain>
    </source>
</reference>